<keyword evidence="3" id="KW-1185">Reference proteome</keyword>
<evidence type="ECO:0000313" key="3">
    <source>
        <dbReference type="Proteomes" id="UP000552615"/>
    </source>
</evidence>
<reference evidence="2 3" key="1">
    <citation type="submission" date="2020-04" db="EMBL/GenBank/DDBJ databases">
        <title>Chryseobacterium sp. RJ-7-14 sp. nov., isolated from Jeju soil.</title>
        <authorList>
            <person name="Dahal R.H."/>
            <person name="Chaudhary D.K."/>
        </authorList>
    </citation>
    <scope>NUCLEOTIDE SEQUENCE [LARGE SCALE GENOMIC DNA]</scope>
    <source>
        <strain evidence="2 3">RJ-7-14</strain>
    </source>
</reference>
<dbReference type="AlphaFoldDB" id="A0A7Y0FJJ6"/>
<keyword evidence="1" id="KW-0812">Transmembrane</keyword>
<feature type="transmembrane region" description="Helical" evidence="1">
    <location>
        <begin position="62"/>
        <end position="82"/>
    </location>
</feature>
<dbReference type="EMBL" id="JABBGF010000002">
    <property type="protein sequence ID" value="NML58345.1"/>
    <property type="molecule type" value="Genomic_DNA"/>
</dbReference>
<sequence length="111" mass="12831">MRRIFIHAIPFAVSFLWLLTQNHTSNPFALKGPDFLRFYLVLIFGFYTLTFVLNYTHKISETTLYCLGLIFLVGTIKLVIGMILGKPVGFLIMILILELIVFLILKRSYLT</sequence>
<feature type="transmembrane region" description="Helical" evidence="1">
    <location>
        <begin position="88"/>
        <end position="105"/>
    </location>
</feature>
<gene>
    <name evidence="2" type="ORF">HHL20_13430</name>
</gene>
<protein>
    <submittedName>
        <fullName evidence="2">Uncharacterized protein</fullName>
    </submittedName>
</protein>
<name>A0A7Y0FJJ6_9FLAO</name>
<dbReference type="Proteomes" id="UP000552615">
    <property type="component" value="Unassembled WGS sequence"/>
</dbReference>
<feature type="transmembrane region" description="Helical" evidence="1">
    <location>
        <begin position="37"/>
        <end position="55"/>
    </location>
</feature>
<organism evidence="2 3">
    <name type="scientific">Chryseobacterium cheonjiense</name>
    <dbReference type="NCBI Taxonomy" id="2728845"/>
    <lineage>
        <taxon>Bacteria</taxon>
        <taxon>Pseudomonadati</taxon>
        <taxon>Bacteroidota</taxon>
        <taxon>Flavobacteriia</taxon>
        <taxon>Flavobacteriales</taxon>
        <taxon>Weeksellaceae</taxon>
        <taxon>Chryseobacterium group</taxon>
        <taxon>Chryseobacterium</taxon>
    </lineage>
</organism>
<accession>A0A7Y0FJJ6</accession>
<proteinExistence type="predicted"/>
<comment type="caution">
    <text evidence="2">The sequence shown here is derived from an EMBL/GenBank/DDBJ whole genome shotgun (WGS) entry which is preliminary data.</text>
</comment>
<keyword evidence="1" id="KW-1133">Transmembrane helix</keyword>
<keyword evidence="1" id="KW-0472">Membrane</keyword>
<dbReference type="RefSeq" id="WP_169231684.1">
    <property type="nucleotide sequence ID" value="NZ_JABBGF010000002.1"/>
</dbReference>
<evidence type="ECO:0000256" key="1">
    <source>
        <dbReference type="SAM" id="Phobius"/>
    </source>
</evidence>
<evidence type="ECO:0000313" key="2">
    <source>
        <dbReference type="EMBL" id="NML58345.1"/>
    </source>
</evidence>